<feature type="region of interest" description="Disordered" evidence="1">
    <location>
        <begin position="1218"/>
        <end position="1279"/>
    </location>
</feature>
<dbReference type="InterPro" id="IPR005135">
    <property type="entry name" value="Endo/exonuclease/phosphatase"/>
</dbReference>
<dbReference type="CDD" id="cd01650">
    <property type="entry name" value="RT_nLTR_like"/>
    <property type="match status" value="1"/>
</dbReference>
<name>A0AAV5JB17_9ROSI</name>
<evidence type="ECO:0000313" key="3">
    <source>
        <dbReference type="EMBL" id="GKV08568.1"/>
    </source>
</evidence>
<dbReference type="GO" id="GO:0003676">
    <property type="term" value="F:nucleic acid binding"/>
    <property type="evidence" value="ECO:0007669"/>
    <property type="project" value="InterPro"/>
</dbReference>
<protein>
    <recommendedName>
        <fullName evidence="2">Reverse transcriptase domain-containing protein</fullName>
    </recommendedName>
</protein>
<comment type="caution">
    <text evidence="3">The sequence shown here is derived from an EMBL/GenBank/DDBJ whole genome shotgun (WGS) entry which is preliminary data.</text>
</comment>
<dbReference type="SUPFAM" id="SSF54928">
    <property type="entry name" value="RNA-binding domain, RBD"/>
    <property type="match status" value="1"/>
</dbReference>
<evidence type="ECO:0000313" key="4">
    <source>
        <dbReference type="Proteomes" id="UP001054252"/>
    </source>
</evidence>
<proteinExistence type="predicted"/>
<gene>
    <name evidence="3" type="ORF">SLEP1_g20181</name>
</gene>
<dbReference type="SUPFAM" id="SSF56219">
    <property type="entry name" value="DNase I-like"/>
    <property type="match status" value="2"/>
</dbReference>
<dbReference type="PROSITE" id="PS50878">
    <property type="entry name" value="RT_POL"/>
    <property type="match status" value="1"/>
</dbReference>
<dbReference type="InterPro" id="IPR043502">
    <property type="entry name" value="DNA/RNA_pol_sf"/>
</dbReference>
<dbReference type="GO" id="GO:0003824">
    <property type="term" value="F:catalytic activity"/>
    <property type="evidence" value="ECO:0007669"/>
    <property type="project" value="InterPro"/>
</dbReference>
<feature type="region of interest" description="Disordered" evidence="1">
    <location>
        <begin position="1164"/>
        <end position="1192"/>
    </location>
</feature>
<dbReference type="Pfam" id="PF00078">
    <property type="entry name" value="RVT_1"/>
    <property type="match status" value="1"/>
</dbReference>
<dbReference type="InterPro" id="IPR036691">
    <property type="entry name" value="Endo/exonu/phosph_ase_sf"/>
</dbReference>
<dbReference type="InterPro" id="IPR035979">
    <property type="entry name" value="RBD_domain_sf"/>
</dbReference>
<reference evidence="3 4" key="1">
    <citation type="journal article" date="2021" name="Commun. Biol.">
        <title>The genome of Shorea leprosula (Dipterocarpaceae) highlights the ecological relevance of drought in aseasonal tropical rainforests.</title>
        <authorList>
            <person name="Ng K.K.S."/>
            <person name="Kobayashi M.J."/>
            <person name="Fawcett J.A."/>
            <person name="Hatakeyama M."/>
            <person name="Paape T."/>
            <person name="Ng C.H."/>
            <person name="Ang C.C."/>
            <person name="Tnah L.H."/>
            <person name="Lee C.T."/>
            <person name="Nishiyama T."/>
            <person name="Sese J."/>
            <person name="O'Brien M.J."/>
            <person name="Copetti D."/>
            <person name="Mohd Noor M.I."/>
            <person name="Ong R.C."/>
            <person name="Putra M."/>
            <person name="Sireger I.Z."/>
            <person name="Indrioko S."/>
            <person name="Kosugi Y."/>
            <person name="Izuno A."/>
            <person name="Isagi Y."/>
            <person name="Lee S.L."/>
            <person name="Shimizu K.K."/>
        </authorList>
    </citation>
    <scope>NUCLEOTIDE SEQUENCE [LARGE SCALE GENOMIC DNA]</scope>
    <source>
        <strain evidence="3">214</strain>
    </source>
</reference>
<dbReference type="Proteomes" id="UP001054252">
    <property type="component" value="Unassembled WGS sequence"/>
</dbReference>
<sequence>MRGRERVSAISNGACGRRTARSWKPFGNQRWNRDGWIDGLLNRGLRKKQDIWGCDRRVYNQATVFFFTNFLDDWSHESMWLTFRKYGRVLAIYCPPRKSKSRRRFGFVRFLEVKNEVELERKLDQIRVGMFKLWVNRPRFRKEEERNRATTKPAVMNLVNPGRSFAEVVKGNQGLAVNEGRHLQQDSSARECQNKKQKINTPKSQTHVWIMKNNVRVSAGLEFTVKEEDLLWMEGCYVGVAHSVNIISTLQQKFFMEGYFSCQVRPMGGRLVLLEGGDKDEIKDLVETTPEWLGQWFEEVKPWSPSTVDKERFVWIRCQGVPIHAWGPEFFSTIGAVWGKVISLDDSTIKKNIFDIGRFLISTPIMESISKSMNITVNGMPYTVKVMEEEATNGIFSMKSDHVFRELSASDDHSSESWSLNSDGEDVFVESIHGGGGSKEYGRSAVGRAVEDDMAKADDVGHDHGRRQEESWMESCKMETMARRKKFEFEDDIDGMMSADGSNTQANEYIESSIGKSQKFPISKLEETAEEGGYVPDSLSMHLMQNQGHISNCENGKVIGPNYPNRSIEEKWVKGYRLDPQACLRDDEDWASYMGPNKGNKSYEADVDVEISETEKDKLEEDEVNRRSRGSLIPEEDEAKRTCRGSLVHVEDEAIRRNWVSLINEEDEANQRSRGSLRPEEDEANRTSKGRLMQVEGEANRRRKGRLMSEEDEVGDVNQRSNGSLSRLEDLSEENSFWQGFESESGQLKAWMGRKERKLKKHKKKRTRTCSSVYKNSKIVVQPRTEEMQSRLKKHRDLEEKMPLFYPGSQNQVAGDSIADSGIENRNKCLQMEGKINKEMKIWGFAREIGVVDRENEEEIMQRLETLEERVGGQGKRKGVRELVVREKVEFLSIQESKTEVVDHQLCRALWGSKDFEWVAQPSKARTPVYIIHIYSPCDLPSKRALWASLKNLISEIGGNWCLMGDFNAVRNEQERKGGMSIRREMPEFDEFINECGLVDLPLIGRKFTWYQSNGASMSRLDRFLLSEEWCLNWENVEQWGLNRSLSDHYPIILKNQITDWGPKPFRFFDAWLELPQFKGIVTDTWKSTEVNGWNGYRLKEKLKETKKVIGPNYPNRSKEEKWVKGCRLDPQACLRDDEDWASYMGPNKGNKSYEADVDVEISETEKDKLEEDEVNRRSRGSLIPEEDEAKRTCRGSLVHVEDEAIRRNWVSLINEEDEANQRSRGSLRPEEDEANRTSKGRLMQVEGEANRRRKGRLMSEEDEVGDVNQRSNGSLSRLEDLSEENSFWQGFESESGQLKAWMGRKERKLKKHKKKRTRTCSSVYKNSKIVVQPRTEEMQSRLKKHRDLEEKMPLFYPGSQNQVAGDSIADSGIENRNKCLQMEGKINKEMKIWGFAREIGVVDRENEEEIMQRLETLEERVGGQGKRKGVRELVVREKVEFLSIQESKTEVVDHQLCRALWGSKDFEWVAQPSKGTAGGLICVWNSELLKKDRIIEGDNFIGVFGFWGAARTPVYIIHIYSPCDLPSKRALWASLKNLISEIGGNWCLMGDFNAVRNEQERKGGMSIRREMPEFDEFINECGLVDLPLIGRKFTWYQSNGASMSRLDRFLLSEEWCLNWENVEQWGLNRSLSDHYPIILKNQITDWGPKPFRFFDAWLELPQFKGIVTDTWKSTEVNGWNGYRLKEKLKETKKVLKVWSKNMISEIDLGIQKSIDSIAAIDKKSEEMPLLPEDIEARRTNFLELWKNQRMKESMWRQKARKTWISEGDANTKFFHRCVKGRRRKNDISSILVGNQRLEEVNSMKDGVANYFETLFKKDVWQRPVLDGIEFKKISDEERAMLEAPFSEEEVRQAVWSCESTKAPGADGFNFKFVKEMWGTLKEDLMGYVSDFHKHGKLVRGMNNSFIVFIRKLSSVLNGIIGENQMGFVGGRQLVDSVVIANEIIDEAQKRKKKGFVFKADFEKAYDKVCWEFLDYMMLRLGFGQKWKNWINECLKTAEVLVLLNGSTTRQFKMQRGLRQGDPLSPFLFFIVAEGLNGIISSAASLGLFNGIEIGQCGMNVTHLQFADDTIVFGNASEENIWAVKSIMRIFEMVYGLKINFGKSLLMGINVSDEWMTRMSCTLNCKQGKLPCKYLGMLIGGKRRCIAMWRPMIESFNKKLASWKHRYISLGGRITLLNFVLSSLPMFTMSVHMLPKGLILLLDKIRRNFLGGGGANNRKINWVCWENVCRSKLEGGLGVKDLRKFNLALLGKWWSRLAEGEEGLLYRVIREKYGSSGGNWLNWIVEDNQKGSLWWRDVCRLDYSCSSRVGWLLDGFKLKLGEGRSKSISQMGFWSNGSWNWSLEWRRPNFSWEEHSMAELWRMLQTIQPIKGQKDQWEWRHDHGIYSAKSGYHALSSNHQQSRINLHKRIWCRLVPTKICAFVWKVIQDRIPSKLKDQVSQQKVIRNGGGSMSEGVCMPEALMVFGVLCGSQGMLSECAG</sequence>
<dbReference type="EMBL" id="BPVZ01000029">
    <property type="protein sequence ID" value="GKV08568.1"/>
    <property type="molecule type" value="Genomic_DNA"/>
</dbReference>
<organism evidence="3 4">
    <name type="scientific">Rubroshorea leprosula</name>
    <dbReference type="NCBI Taxonomy" id="152421"/>
    <lineage>
        <taxon>Eukaryota</taxon>
        <taxon>Viridiplantae</taxon>
        <taxon>Streptophyta</taxon>
        <taxon>Embryophyta</taxon>
        <taxon>Tracheophyta</taxon>
        <taxon>Spermatophyta</taxon>
        <taxon>Magnoliopsida</taxon>
        <taxon>eudicotyledons</taxon>
        <taxon>Gunneridae</taxon>
        <taxon>Pentapetalae</taxon>
        <taxon>rosids</taxon>
        <taxon>malvids</taxon>
        <taxon>Malvales</taxon>
        <taxon>Dipterocarpaceae</taxon>
        <taxon>Rubroshorea</taxon>
    </lineage>
</organism>
<dbReference type="PANTHER" id="PTHR33116:SF78">
    <property type="entry name" value="OS12G0587133 PROTEIN"/>
    <property type="match status" value="1"/>
</dbReference>
<accession>A0AAV5JB17</accession>
<feature type="region of interest" description="Disordered" evidence="1">
    <location>
        <begin position="667"/>
        <end position="728"/>
    </location>
</feature>
<dbReference type="InterPro" id="IPR000477">
    <property type="entry name" value="RT_dom"/>
</dbReference>
<dbReference type="Gene3D" id="3.60.10.10">
    <property type="entry name" value="Endonuclease/exonuclease/phosphatase"/>
    <property type="match status" value="2"/>
</dbReference>
<dbReference type="SUPFAM" id="SSF56672">
    <property type="entry name" value="DNA/RNA polymerases"/>
    <property type="match status" value="1"/>
</dbReference>
<feature type="domain" description="Reverse transcriptase" evidence="2">
    <location>
        <begin position="1891"/>
        <end position="2139"/>
    </location>
</feature>
<feature type="region of interest" description="Disordered" evidence="1">
    <location>
        <begin position="458"/>
        <end position="477"/>
    </location>
</feature>
<evidence type="ECO:0000256" key="1">
    <source>
        <dbReference type="SAM" id="MobiDB-lite"/>
    </source>
</evidence>
<feature type="region of interest" description="Disordered" evidence="1">
    <location>
        <begin position="613"/>
        <end position="640"/>
    </location>
</feature>
<dbReference type="PANTHER" id="PTHR33116">
    <property type="entry name" value="REVERSE TRANSCRIPTASE ZINC-BINDING DOMAIN-CONTAINING PROTEIN-RELATED-RELATED"/>
    <property type="match status" value="1"/>
</dbReference>
<keyword evidence="4" id="KW-1185">Reference proteome</keyword>
<dbReference type="Pfam" id="PF03372">
    <property type="entry name" value="Exo_endo_phos"/>
    <property type="match status" value="2"/>
</dbReference>
<evidence type="ECO:0000259" key="2">
    <source>
        <dbReference type="PROSITE" id="PS50878"/>
    </source>
</evidence>